<dbReference type="STRING" id="29367.CLPUN_07000"/>
<name>A0A1S8TW25_9CLOT</name>
<dbReference type="AlphaFoldDB" id="A0A1S8TW25"/>
<dbReference type="RefSeq" id="WP_077845989.1">
    <property type="nucleotide sequence ID" value="NZ_LZZM01000041.1"/>
</dbReference>
<evidence type="ECO:0000313" key="2">
    <source>
        <dbReference type="Proteomes" id="UP000190890"/>
    </source>
</evidence>
<dbReference type="EMBL" id="LZZM01000041">
    <property type="protein sequence ID" value="OOM81946.1"/>
    <property type="molecule type" value="Genomic_DNA"/>
</dbReference>
<proteinExistence type="predicted"/>
<gene>
    <name evidence="1" type="ORF">CLPUN_07000</name>
</gene>
<evidence type="ECO:0000313" key="1">
    <source>
        <dbReference type="EMBL" id="OOM81946.1"/>
    </source>
</evidence>
<comment type="caution">
    <text evidence="1">The sequence shown here is derived from an EMBL/GenBank/DDBJ whole genome shotgun (WGS) entry which is preliminary data.</text>
</comment>
<reference evidence="1 2" key="1">
    <citation type="submission" date="2016-05" db="EMBL/GenBank/DDBJ databases">
        <title>Microbial solvent formation.</title>
        <authorList>
            <person name="Poehlein A."/>
            <person name="Montoya Solano J.D."/>
            <person name="Flitsch S."/>
            <person name="Krabben P."/>
            <person name="Duerre P."/>
            <person name="Daniel R."/>
        </authorList>
    </citation>
    <scope>NUCLEOTIDE SEQUENCE [LARGE SCALE GENOMIC DNA]</scope>
    <source>
        <strain evidence="1 2">DSM 2619</strain>
    </source>
</reference>
<keyword evidence="2" id="KW-1185">Reference proteome</keyword>
<sequence length="104" mass="12309">MRINDTNFTELYSYADYNAFTEAEETTLIGLTFDKINEILNVDKYDTLGSIDKFFKSDGWERSSMVKDLKKALKNISIDKQFELFYYLGQLQGQKEMWHLIKNK</sequence>
<accession>A0A1S8TW25</accession>
<organism evidence="1 2">
    <name type="scientific">Clostridium puniceum</name>
    <dbReference type="NCBI Taxonomy" id="29367"/>
    <lineage>
        <taxon>Bacteria</taxon>
        <taxon>Bacillati</taxon>
        <taxon>Bacillota</taxon>
        <taxon>Clostridia</taxon>
        <taxon>Eubacteriales</taxon>
        <taxon>Clostridiaceae</taxon>
        <taxon>Clostridium</taxon>
    </lineage>
</organism>
<dbReference type="Proteomes" id="UP000190890">
    <property type="component" value="Unassembled WGS sequence"/>
</dbReference>
<protein>
    <submittedName>
        <fullName evidence="1">Uncharacterized protein</fullName>
    </submittedName>
</protein>